<dbReference type="GO" id="GO:0016491">
    <property type="term" value="F:oxidoreductase activity"/>
    <property type="evidence" value="ECO:0007669"/>
    <property type="project" value="InterPro"/>
</dbReference>
<evidence type="ECO:0000256" key="1">
    <source>
        <dbReference type="ARBA" id="ARBA00004196"/>
    </source>
</evidence>
<reference evidence="6 7" key="1">
    <citation type="submission" date="2017-08" db="EMBL/GenBank/DDBJ databases">
        <title>Complete genome sequence of Mucilaginibacter sp. strain BJC16-A31.</title>
        <authorList>
            <consortium name="Henan University of Science and Technology"/>
            <person name="You X."/>
        </authorList>
    </citation>
    <scope>NUCLEOTIDE SEQUENCE [LARGE SCALE GENOMIC DNA]</scope>
    <source>
        <strain evidence="6 7">BJC16-A31</strain>
    </source>
</reference>
<keyword evidence="2" id="KW-0201">Cytochrome c-type biogenesis</keyword>
<dbReference type="Pfam" id="PF14289">
    <property type="entry name" value="DUF4369"/>
    <property type="match status" value="1"/>
</dbReference>
<dbReference type="PANTHER" id="PTHR42852:SF6">
    <property type="entry name" value="THIOL:DISULFIDE INTERCHANGE PROTEIN DSBE"/>
    <property type="match status" value="1"/>
</dbReference>
<dbReference type="AlphaFoldDB" id="A0A223NSV8"/>
<evidence type="ECO:0000313" key="6">
    <source>
        <dbReference type="EMBL" id="ASU32972.1"/>
    </source>
</evidence>
<dbReference type="InterPro" id="IPR050553">
    <property type="entry name" value="Thioredoxin_ResA/DsbE_sf"/>
</dbReference>
<dbReference type="GO" id="GO:0030313">
    <property type="term" value="C:cell envelope"/>
    <property type="evidence" value="ECO:0007669"/>
    <property type="project" value="UniProtKB-SubCell"/>
</dbReference>
<dbReference type="PROSITE" id="PS51352">
    <property type="entry name" value="THIOREDOXIN_2"/>
    <property type="match status" value="1"/>
</dbReference>
<dbReference type="EMBL" id="CP022743">
    <property type="protein sequence ID" value="ASU32972.1"/>
    <property type="molecule type" value="Genomic_DNA"/>
</dbReference>
<dbReference type="InterPro" id="IPR013766">
    <property type="entry name" value="Thioredoxin_domain"/>
</dbReference>
<accession>A0A223NSV8</accession>
<keyword evidence="3" id="KW-1015">Disulfide bond</keyword>
<sequence length="410" mass="45998">MLLRTLVCFIIIALGNNPNCFSRQKESRFVLTGKVVGRDTGRLILSYISEGGKQVRDTAMLNNGYFSFTGALTEPTAATMEGNLQSPGHYNIYDPNFVVFFLECSKMTMVLKENDYAHAVITGSVTQQENEILQRQLAPALRVLVPLDNEYSKLARLYNSKKDTSAALQLRMDEIIRQVGPLKKEINGIQNNFLANHPDSYVSADILNSWIASESLKGDSAMMYYSMTTKRIRNSLQGQQALIKITSNLKARHAAEKGGIAGVGSQAPDFLLTGTHGKLVKLSSFKRKKYVLLDFWASWCGPCRENTPEIKELYKKYQQKGFEVIVISLDYDRSRWLKVMEKEKLTIWPHTYAGDLSTPKNFARETYGVLEIPQLILIDKEGKIIGRYAGVHDASSGAAVSDELMRCLPK</sequence>
<dbReference type="Gene3D" id="3.40.30.10">
    <property type="entry name" value="Glutaredoxin"/>
    <property type="match status" value="1"/>
</dbReference>
<dbReference type="Proteomes" id="UP000215002">
    <property type="component" value="Chromosome"/>
</dbReference>
<evidence type="ECO:0000256" key="3">
    <source>
        <dbReference type="ARBA" id="ARBA00023157"/>
    </source>
</evidence>
<name>A0A223NSV8_9SPHI</name>
<evidence type="ECO:0000313" key="7">
    <source>
        <dbReference type="Proteomes" id="UP000215002"/>
    </source>
</evidence>
<evidence type="ECO:0000259" key="5">
    <source>
        <dbReference type="PROSITE" id="PS51352"/>
    </source>
</evidence>
<dbReference type="CDD" id="cd02966">
    <property type="entry name" value="TlpA_like_family"/>
    <property type="match status" value="1"/>
</dbReference>
<dbReference type="InterPro" id="IPR025380">
    <property type="entry name" value="DUF4369"/>
</dbReference>
<dbReference type="GO" id="GO:0017004">
    <property type="term" value="P:cytochrome complex assembly"/>
    <property type="evidence" value="ECO:0007669"/>
    <property type="project" value="UniProtKB-KW"/>
</dbReference>
<keyword evidence="4" id="KW-0676">Redox-active center</keyword>
<comment type="subcellular location">
    <subcellularLocation>
        <location evidence="1">Cell envelope</location>
    </subcellularLocation>
</comment>
<dbReference type="OrthoDB" id="750178at2"/>
<dbReference type="InterPro" id="IPR017937">
    <property type="entry name" value="Thioredoxin_CS"/>
</dbReference>
<dbReference type="InterPro" id="IPR013740">
    <property type="entry name" value="Redoxin"/>
</dbReference>
<dbReference type="KEGG" id="muc:MuYL_1072"/>
<dbReference type="Pfam" id="PF08534">
    <property type="entry name" value="Redoxin"/>
    <property type="match status" value="1"/>
</dbReference>
<evidence type="ECO:0000256" key="2">
    <source>
        <dbReference type="ARBA" id="ARBA00022748"/>
    </source>
</evidence>
<organism evidence="6 7">
    <name type="scientific">Mucilaginibacter xinganensis</name>
    <dbReference type="NCBI Taxonomy" id="1234841"/>
    <lineage>
        <taxon>Bacteria</taxon>
        <taxon>Pseudomonadati</taxon>
        <taxon>Bacteroidota</taxon>
        <taxon>Sphingobacteriia</taxon>
        <taxon>Sphingobacteriales</taxon>
        <taxon>Sphingobacteriaceae</taxon>
        <taxon>Mucilaginibacter</taxon>
    </lineage>
</organism>
<keyword evidence="7" id="KW-1185">Reference proteome</keyword>
<dbReference type="PROSITE" id="PS00194">
    <property type="entry name" value="THIOREDOXIN_1"/>
    <property type="match status" value="1"/>
</dbReference>
<dbReference type="PANTHER" id="PTHR42852">
    <property type="entry name" value="THIOL:DISULFIDE INTERCHANGE PROTEIN DSBE"/>
    <property type="match status" value="1"/>
</dbReference>
<feature type="domain" description="Thioredoxin" evidence="5">
    <location>
        <begin position="261"/>
        <end position="410"/>
    </location>
</feature>
<protein>
    <recommendedName>
        <fullName evidence="5">Thioredoxin domain-containing protein</fullName>
    </recommendedName>
</protein>
<proteinExistence type="predicted"/>
<evidence type="ECO:0000256" key="4">
    <source>
        <dbReference type="ARBA" id="ARBA00023284"/>
    </source>
</evidence>
<gene>
    <name evidence="6" type="ORF">MuYL_1072</name>
</gene>
<dbReference type="InterPro" id="IPR036249">
    <property type="entry name" value="Thioredoxin-like_sf"/>
</dbReference>
<dbReference type="SUPFAM" id="SSF52833">
    <property type="entry name" value="Thioredoxin-like"/>
    <property type="match status" value="1"/>
</dbReference>
<dbReference type="RefSeq" id="WP_094569499.1">
    <property type="nucleotide sequence ID" value="NZ_CP022743.1"/>
</dbReference>